<name>A0A4P6JXB6_KTERU</name>
<gene>
    <name evidence="1" type="ORF">EPA93_32225</name>
</gene>
<reference evidence="1 2" key="1">
    <citation type="submission" date="2019-01" db="EMBL/GenBank/DDBJ databases">
        <title>Ktedonosporobacter rubrisoli SCAWS-G2.</title>
        <authorList>
            <person name="Huang Y."/>
            <person name="Yan B."/>
        </authorList>
    </citation>
    <scope>NUCLEOTIDE SEQUENCE [LARGE SCALE GENOMIC DNA]</scope>
    <source>
        <strain evidence="1 2">SCAWS-G2</strain>
    </source>
</reference>
<dbReference type="PANTHER" id="PTHR48100">
    <property type="entry name" value="BROAD-SPECIFICITY PHOSPHATASE YOR283W-RELATED"/>
    <property type="match status" value="1"/>
</dbReference>
<dbReference type="EMBL" id="CP035758">
    <property type="protein sequence ID" value="QBD80389.1"/>
    <property type="molecule type" value="Genomic_DNA"/>
</dbReference>
<dbReference type="InterPro" id="IPR029033">
    <property type="entry name" value="His_PPase_superfam"/>
</dbReference>
<dbReference type="Gene3D" id="3.40.50.1240">
    <property type="entry name" value="Phosphoglycerate mutase-like"/>
    <property type="match status" value="1"/>
</dbReference>
<dbReference type="InterPro" id="IPR013078">
    <property type="entry name" value="His_Pase_superF_clade-1"/>
</dbReference>
<dbReference type="CDD" id="cd07067">
    <property type="entry name" value="HP_PGM_like"/>
    <property type="match status" value="1"/>
</dbReference>
<dbReference type="SUPFAM" id="SSF53254">
    <property type="entry name" value="Phosphoglycerate mutase-like"/>
    <property type="match status" value="1"/>
</dbReference>
<protein>
    <submittedName>
        <fullName evidence="1">Histidine phosphatase family protein</fullName>
    </submittedName>
</protein>
<dbReference type="SMART" id="SM00855">
    <property type="entry name" value="PGAM"/>
    <property type="match status" value="1"/>
</dbReference>
<accession>A0A4P6JXB6</accession>
<sequence>MFLAHDVTDWLVYSKQWQMTWSYRAAALYARCRRRGLWMTTVWLIRHAESEANIGLPTISPETIKLTDRGVKQAERIAAYFTHKPDLLITSSYIRTKQTAYPALRRFPRCEHEEWPVHEFTYLATPEMQYTTKHDRLPLVNAFWQRRDPHYVDGEGAESFVDFMRRVRSIIERLQTAEENFIAMFSHEQFIRAVIWSLLVETDDIGADKMKRFKSFLSAFTMPNGAILKVQLEKGEAPWFSSIITTHLASLP</sequence>
<organism evidence="1 2">
    <name type="scientific">Ktedonosporobacter rubrisoli</name>
    <dbReference type="NCBI Taxonomy" id="2509675"/>
    <lineage>
        <taxon>Bacteria</taxon>
        <taxon>Bacillati</taxon>
        <taxon>Chloroflexota</taxon>
        <taxon>Ktedonobacteria</taxon>
        <taxon>Ktedonobacterales</taxon>
        <taxon>Ktedonosporobacteraceae</taxon>
        <taxon>Ktedonosporobacter</taxon>
    </lineage>
</organism>
<dbReference type="OrthoDB" id="7925971at2"/>
<proteinExistence type="predicted"/>
<evidence type="ECO:0000313" key="2">
    <source>
        <dbReference type="Proteomes" id="UP000290365"/>
    </source>
</evidence>
<dbReference type="GO" id="GO:0016791">
    <property type="term" value="F:phosphatase activity"/>
    <property type="evidence" value="ECO:0007669"/>
    <property type="project" value="TreeGrafter"/>
</dbReference>
<evidence type="ECO:0000313" key="1">
    <source>
        <dbReference type="EMBL" id="QBD80389.1"/>
    </source>
</evidence>
<dbReference type="Proteomes" id="UP000290365">
    <property type="component" value="Chromosome"/>
</dbReference>
<dbReference type="AlphaFoldDB" id="A0A4P6JXB6"/>
<dbReference type="InterPro" id="IPR050275">
    <property type="entry name" value="PGM_Phosphatase"/>
</dbReference>
<keyword evidence="2" id="KW-1185">Reference proteome</keyword>
<dbReference type="KEGG" id="kbs:EPA93_32225"/>
<dbReference type="Pfam" id="PF00300">
    <property type="entry name" value="His_Phos_1"/>
    <property type="match status" value="1"/>
</dbReference>